<evidence type="ECO:0000313" key="13">
    <source>
        <dbReference type="Proteomes" id="UP000008792"/>
    </source>
</evidence>
<feature type="transmembrane region" description="Helical" evidence="9">
    <location>
        <begin position="609"/>
        <end position="625"/>
    </location>
</feature>
<feature type="transmembrane region" description="Helical" evidence="9">
    <location>
        <begin position="827"/>
        <end position="849"/>
    </location>
</feature>
<evidence type="ECO:0000256" key="2">
    <source>
        <dbReference type="ARBA" id="ARBA00008685"/>
    </source>
</evidence>
<dbReference type="FunCoup" id="B4LWJ3">
    <property type="interactions" value="6"/>
</dbReference>
<dbReference type="InterPro" id="IPR052192">
    <property type="entry name" value="Insect_Ionotropic_Sensory_Rcpt"/>
</dbReference>
<organism evidence="12 13">
    <name type="scientific">Drosophila virilis</name>
    <name type="common">Fruit fly</name>
    <dbReference type="NCBI Taxonomy" id="7244"/>
    <lineage>
        <taxon>Eukaryota</taxon>
        <taxon>Metazoa</taxon>
        <taxon>Ecdysozoa</taxon>
        <taxon>Arthropoda</taxon>
        <taxon>Hexapoda</taxon>
        <taxon>Insecta</taxon>
        <taxon>Pterygota</taxon>
        <taxon>Neoptera</taxon>
        <taxon>Endopterygota</taxon>
        <taxon>Diptera</taxon>
        <taxon>Brachycera</taxon>
        <taxon>Muscomorpha</taxon>
        <taxon>Ephydroidea</taxon>
        <taxon>Drosophilidae</taxon>
        <taxon>Drosophila</taxon>
    </lineage>
</organism>
<dbReference type="Pfam" id="PF00060">
    <property type="entry name" value="Lig_chan"/>
    <property type="match status" value="1"/>
</dbReference>
<dbReference type="Proteomes" id="UP000008792">
    <property type="component" value="Unassembled WGS sequence"/>
</dbReference>
<comment type="similarity">
    <text evidence="2">Belongs to the glutamate-gated ion channel (TC 1.A.10.1) family.</text>
</comment>
<dbReference type="InterPro" id="IPR001320">
    <property type="entry name" value="Iontro_rcpt_C"/>
</dbReference>
<dbReference type="Gene3D" id="1.10.287.70">
    <property type="match status" value="1"/>
</dbReference>
<keyword evidence="6 9" id="KW-0472">Membrane</keyword>
<evidence type="ECO:0000256" key="9">
    <source>
        <dbReference type="SAM" id="Phobius"/>
    </source>
</evidence>
<keyword evidence="8" id="KW-0325">Glycoprotein</keyword>
<evidence type="ECO:0000256" key="4">
    <source>
        <dbReference type="ARBA" id="ARBA00022692"/>
    </source>
</evidence>
<dbReference type="eggNOG" id="KOG1052">
    <property type="taxonomic scope" value="Eukaryota"/>
</dbReference>
<proteinExistence type="inferred from homology"/>
<feature type="chain" id="PRO_5006457488" description="Ionotropic glutamate receptor C-terminal domain-containing protein" evidence="10">
    <location>
        <begin position="25"/>
        <end position="864"/>
    </location>
</feature>
<evidence type="ECO:0000313" key="12">
    <source>
        <dbReference type="EMBL" id="EDW67658.2"/>
    </source>
</evidence>
<comment type="subcellular location">
    <subcellularLocation>
        <location evidence="1">Cell membrane</location>
        <topology evidence="1">Multi-pass membrane protein</topology>
    </subcellularLocation>
</comment>
<dbReference type="GO" id="GO:0005886">
    <property type="term" value="C:plasma membrane"/>
    <property type="evidence" value="ECO:0007669"/>
    <property type="project" value="UniProtKB-SubCell"/>
</dbReference>
<dbReference type="GO" id="GO:0050907">
    <property type="term" value="P:detection of chemical stimulus involved in sensory perception"/>
    <property type="evidence" value="ECO:0007669"/>
    <property type="project" value="UniProtKB-ARBA"/>
</dbReference>
<keyword evidence="13" id="KW-1185">Reference proteome</keyword>
<evidence type="ECO:0000256" key="3">
    <source>
        <dbReference type="ARBA" id="ARBA00022475"/>
    </source>
</evidence>
<name>B4LWJ3_DROVI</name>
<evidence type="ECO:0000256" key="5">
    <source>
        <dbReference type="ARBA" id="ARBA00022989"/>
    </source>
</evidence>
<dbReference type="STRING" id="7244.B4LWJ3"/>
<evidence type="ECO:0000256" key="6">
    <source>
        <dbReference type="ARBA" id="ARBA00023136"/>
    </source>
</evidence>
<dbReference type="HOGENOM" id="CLU_015206_0_0_1"/>
<dbReference type="SUPFAM" id="SSF53850">
    <property type="entry name" value="Periplasmic binding protein-like II"/>
    <property type="match status" value="1"/>
</dbReference>
<gene>
    <name evidence="12" type="primary">Dvir\GJ24269</name>
    <name evidence="12" type="ORF">Dvir_GJ24269</name>
</gene>
<keyword evidence="7" id="KW-0675">Receptor</keyword>
<feature type="transmembrane region" description="Helical" evidence="9">
    <location>
        <begin position="637"/>
        <end position="659"/>
    </location>
</feature>
<dbReference type="InParanoid" id="B4LWJ3"/>
<keyword evidence="10" id="KW-0732">Signal</keyword>
<dbReference type="GO" id="GO:0015276">
    <property type="term" value="F:ligand-gated monoatomic ion channel activity"/>
    <property type="evidence" value="ECO:0007669"/>
    <property type="project" value="InterPro"/>
</dbReference>
<feature type="domain" description="Ionotropic glutamate receptor C-terminal" evidence="11">
    <location>
        <begin position="569"/>
        <end position="835"/>
    </location>
</feature>
<keyword evidence="5 9" id="KW-1133">Transmembrane helix</keyword>
<evidence type="ECO:0000256" key="7">
    <source>
        <dbReference type="ARBA" id="ARBA00023170"/>
    </source>
</evidence>
<sequence length="864" mass="99697">MRPPALVFSVFCGLLLYVPAPVGANDFSSFLSANASLAVVVDYEYMAMHRQNILAHFEKILSDIIRENMKNGGINVRYFTWNAVKLKKDFLAAITIMDCESTWNFYKNTQITSILLIAITDSDCPRLPLNRALMIPMVAQGDEFSQILLDAKVQGIFKWKSVAVFVDQSILEENPMLVKSILHESTINHIPPLSVILYKIDETLRGQQKRVALRQALAQFAPTKHELKRQQFLVISKFHEDIIEIAETLSMFHVNNQWMFFVSEQLHADFDASTVTINLDEGANIAFALNETVSDCVDTLNCTISEVSMAVVTSLSRMILEEQSIYGEISDEEWESIRFTKHEKQDEMLQYMKEYLKANSKCASCAKWRFETAITWGKSQENRKFRMAPTRDTKNRNFEFINIGYWSPLLGFVCHELAFPHIDQHFRNITMDIVTVHNPPWQILTKDSRGAIVEHTGIVMEILKELSRALNFSYYLHEARSPDYEYSLAQSTNESDELMGSMTYRIPYRVVELVQGSGYFMAAVAATIDEPHKKRFNYTQPISIQKYTFILRQPDEVSRIYLFTAPFTLETWGCLAGILLVTAPMLYIVNRLVPLQELQIRGLSTVKNCFWYIYGALLQQGGMYLPRADSGRLVVGFWWLVVIVLVTTYCGNLVAFLTFPKFQPGIDYLNQLFDHKEIKQYGLRNGTFFEKYVHSTTRHDFKRFMERALVYNSSQSENIAAVKQGERINIDWRINLQLIVQQHFEQDKECRFALGKEDFVSEQIGLIVPSSSAYLHLINQHIDRLFRMGFIDRWHDTNLPSMDKCNGKHMQRQIANHKVNMDDMQGCFMVLLFGIIAALLVSCIEFWYYRFLVLNKGQSIAFAN</sequence>
<dbReference type="Gene3D" id="3.40.190.10">
    <property type="entry name" value="Periplasmic binding protein-like II"/>
    <property type="match status" value="1"/>
</dbReference>
<evidence type="ECO:0000256" key="1">
    <source>
        <dbReference type="ARBA" id="ARBA00004651"/>
    </source>
</evidence>
<dbReference type="OrthoDB" id="5984008at2759"/>
<dbReference type="PANTHER" id="PTHR42643">
    <property type="entry name" value="IONOTROPIC RECEPTOR 20A-RELATED"/>
    <property type="match status" value="1"/>
</dbReference>
<dbReference type="KEGG" id="dvi:6629734"/>
<dbReference type="FunFam" id="1.10.287.70:FF:000143">
    <property type="entry name" value="Probable glutamate receptor"/>
    <property type="match status" value="1"/>
</dbReference>
<accession>B4LWJ3</accession>
<feature type="transmembrane region" description="Helical" evidence="9">
    <location>
        <begin position="560"/>
        <end position="588"/>
    </location>
</feature>
<reference evidence="12 13" key="1">
    <citation type="journal article" date="2007" name="Nature">
        <title>Evolution of genes and genomes on the Drosophila phylogeny.</title>
        <authorList>
            <consortium name="Drosophila 12 Genomes Consortium"/>
            <person name="Clark A.G."/>
            <person name="Eisen M.B."/>
            <person name="Smith D.R."/>
            <person name="Bergman C.M."/>
            <person name="Oliver B."/>
            <person name="Markow T.A."/>
            <person name="Kaufman T.C."/>
            <person name="Kellis M."/>
            <person name="Gelbart W."/>
            <person name="Iyer V.N."/>
            <person name="Pollard D.A."/>
            <person name="Sackton T.B."/>
            <person name="Larracuente A.M."/>
            <person name="Singh N.D."/>
            <person name="Abad J.P."/>
            <person name="Abt D.N."/>
            <person name="Adryan B."/>
            <person name="Aguade M."/>
            <person name="Akashi H."/>
            <person name="Anderson W.W."/>
            <person name="Aquadro C.F."/>
            <person name="Ardell D.H."/>
            <person name="Arguello R."/>
            <person name="Artieri C.G."/>
            <person name="Barbash D.A."/>
            <person name="Barker D."/>
            <person name="Barsanti P."/>
            <person name="Batterham P."/>
            <person name="Batzoglou S."/>
            <person name="Begun D."/>
            <person name="Bhutkar A."/>
            <person name="Blanco E."/>
            <person name="Bosak S.A."/>
            <person name="Bradley R.K."/>
            <person name="Brand A.D."/>
            <person name="Brent M.R."/>
            <person name="Brooks A.N."/>
            <person name="Brown R.H."/>
            <person name="Butlin R.K."/>
            <person name="Caggese C."/>
            <person name="Calvi B.R."/>
            <person name="Bernardo de Carvalho A."/>
            <person name="Caspi A."/>
            <person name="Castrezana S."/>
            <person name="Celniker S.E."/>
            <person name="Chang J.L."/>
            <person name="Chapple C."/>
            <person name="Chatterji S."/>
            <person name="Chinwalla A."/>
            <person name="Civetta A."/>
            <person name="Clifton S.W."/>
            <person name="Comeron J.M."/>
            <person name="Costello J.C."/>
            <person name="Coyne J.A."/>
            <person name="Daub J."/>
            <person name="David R.G."/>
            <person name="Delcher A.L."/>
            <person name="Delehaunty K."/>
            <person name="Do C.B."/>
            <person name="Ebling H."/>
            <person name="Edwards K."/>
            <person name="Eickbush T."/>
            <person name="Evans J.D."/>
            <person name="Filipski A."/>
            <person name="Findeiss S."/>
            <person name="Freyhult E."/>
            <person name="Fulton L."/>
            <person name="Fulton R."/>
            <person name="Garcia A.C."/>
            <person name="Gardiner A."/>
            <person name="Garfield D.A."/>
            <person name="Garvin B.E."/>
            <person name="Gibson G."/>
            <person name="Gilbert D."/>
            <person name="Gnerre S."/>
            <person name="Godfrey J."/>
            <person name="Good R."/>
            <person name="Gotea V."/>
            <person name="Gravely B."/>
            <person name="Greenberg A.J."/>
            <person name="Griffiths-Jones S."/>
            <person name="Gross S."/>
            <person name="Guigo R."/>
            <person name="Gustafson E.A."/>
            <person name="Haerty W."/>
            <person name="Hahn M.W."/>
            <person name="Halligan D.L."/>
            <person name="Halpern A.L."/>
            <person name="Halter G.M."/>
            <person name="Han M.V."/>
            <person name="Heger A."/>
            <person name="Hillier L."/>
            <person name="Hinrichs A.S."/>
            <person name="Holmes I."/>
            <person name="Hoskins R.A."/>
            <person name="Hubisz M.J."/>
            <person name="Hultmark D."/>
            <person name="Huntley M.A."/>
            <person name="Jaffe D.B."/>
            <person name="Jagadeeshan S."/>
            <person name="Jeck W.R."/>
            <person name="Johnson J."/>
            <person name="Jones C.D."/>
            <person name="Jordan W.C."/>
            <person name="Karpen G.H."/>
            <person name="Kataoka E."/>
            <person name="Keightley P.D."/>
            <person name="Kheradpour P."/>
            <person name="Kirkness E.F."/>
            <person name="Koerich L.B."/>
            <person name="Kristiansen K."/>
            <person name="Kudrna D."/>
            <person name="Kulathinal R.J."/>
            <person name="Kumar S."/>
            <person name="Kwok R."/>
            <person name="Lander E."/>
            <person name="Langley C.H."/>
            <person name="Lapoint R."/>
            <person name="Lazzaro B.P."/>
            <person name="Lee S.J."/>
            <person name="Levesque L."/>
            <person name="Li R."/>
            <person name="Lin C.F."/>
            <person name="Lin M.F."/>
            <person name="Lindblad-Toh K."/>
            <person name="Llopart A."/>
            <person name="Long M."/>
            <person name="Low L."/>
            <person name="Lozovsky E."/>
            <person name="Lu J."/>
            <person name="Luo M."/>
            <person name="Machado C.A."/>
            <person name="Makalowski W."/>
            <person name="Marzo M."/>
            <person name="Matsuda M."/>
            <person name="Matzkin L."/>
            <person name="McAllister B."/>
            <person name="McBride C.S."/>
            <person name="McKernan B."/>
            <person name="McKernan K."/>
            <person name="Mendez-Lago M."/>
            <person name="Minx P."/>
            <person name="Mollenhauer M.U."/>
            <person name="Montooth K."/>
            <person name="Mount S.M."/>
            <person name="Mu X."/>
            <person name="Myers E."/>
            <person name="Negre B."/>
            <person name="Newfeld S."/>
            <person name="Nielsen R."/>
            <person name="Noor M.A."/>
            <person name="O'Grady P."/>
            <person name="Pachter L."/>
            <person name="Papaceit M."/>
            <person name="Parisi M.J."/>
            <person name="Parisi M."/>
            <person name="Parts L."/>
            <person name="Pedersen J.S."/>
            <person name="Pesole G."/>
            <person name="Phillippy A.M."/>
            <person name="Ponting C.P."/>
            <person name="Pop M."/>
            <person name="Porcelli D."/>
            <person name="Powell J.R."/>
            <person name="Prohaska S."/>
            <person name="Pruitt K."/>
            <person name="Puig M."/>
            <person name="Quesneville H."/>
            <person name="Ram K.R."/>
            <person name="Rand D."/>
            <person name="Rasmussen M.D."/>
            <person name="Reed L.K."/>
            <person name="Reenan R."/>
            <person name="Reily A."/>
            <person name="Remington K.A."/>
            <person name="Rieger T.T."/>
            <person name="Ritchie M.G."/>
            <person name="Robin C."/>
            <person name="Rogers Y.H."/>
            <person name="Rohde C."/>
            <person name="Rozas J."/>
            <person name="Rubenfield M.J."/>
            <person name="Ruiz A."/>
            <person name="Russo S."/>
            <person name="Salzberg S.L."/>
            <person name="Sanchez-Gracia A."/>
            <person name="Saranga D.J."/>
            <person name="Sato H."/>
            <person name="Schaeffer S.W."/>
            <person name="Schatz M.C."/>
            <person name="Schlenke T."/>
            <person name="Schwartz R."/>
            <person name="Segarra C."/>
            <person name="Singh R.S."/>
            <person name="Sirot L."/>
            <person name="Sirota M."/>
            <person name="Sisneros N.B."/>
            <person name="Smith C.D."/>
            <person name="Smith T.F."/>
            <person name="Spieth J."/>
            <person name="Stage D.E."/>
            <person name="Stark A."/>
            <person name="Stephan W."/>
            <person name="Strausberg R.L."/>
            <person name="Strempel S."/>
            <person name="Sturgill D."/>
            <person name="Sutton G."/>
            <person name="Sutton G.G."/>
            <person name="Tao W."/>
            <person name="Teichmann S."/>
            <person name="Tobari Y.N."/>
            <person name="Tomimura Y."/>
            <person name="Tsolas J.M."/>
            <person name="Valente V.L."/>
            <person name="Venter E."/>
            <person name="Venter J.C."/>
            <person name="Vicario S."/>
            <person name="Vieira F.G."/>
            <person name="Vilella A.J."/>
            <person name="Villasante A."/>
            <person name="Walenz B."/>
            <person name="Wang J."/>
            <person name="Wasserman M."/>
            <person name="Watts T."/>
            <person name="Wilson D."/>
            <person name="Wilson R.K."/>
            <person name="Wing R.A."/>
            <person name="Wolfner M.F."/>
            <person name="Wong A."/>
            <person name="Wong G.K."/>
            <person name="Wu C.I."/>
            <person name="Wu G."/>
            <person name="Yamamoto D."/>
            <person name="Yang H.P."/>
            <person name="Yang S.P."/>
            <person name="Yorke J.A."/>
            <person name="Yoshida K."/>
            <person name="Zdobnov E."/>
            <person name="Zhang P."/>
            <person name="Zhang Y."/>
            <person name="Zimin A.V."/>
            <person name="Baldwin J."/>
            <person name="Abdouelleil A."/>
            <person name="Abdulkadir J."/>
            <person name="Abebe A."/>
            <person name="Abera B."/>
            <person name="Abreu J."/>
            <person name="Acer S.C."/>
            <person name="Aftuck L."/>
            <person name="Alexander A."/>
            <person name="An P."/>
            <person name="Anderson E."/>
            <person name="Anderson S."/>
            <person name="Arachi H."/>
            <person name="Azer M."/>
            <person name="Bachantsang P."/>
            <person name="Barry A."/>
            <person name="Bayul T."/>
            <person name="Berlin A."/>
            <person name="Bessette D."/>
            <person name="Bloom T."/>
            <person name="Blye J."/>
            <person name="Boguslavskiy L."/>
            <person name="Bonnet C."/>
            <person name="Boukhgalter B."/>
            <person name="Bourzgui I."/>
            <person name="Brown A."/>
            <person name="Cahill P."/>
            <person name="Channer S."/>
            <person name="Cheshatsang Y."/>
            <person name="Chuda L."/>
            <person name="Citroen M."/>
            <person name="Collymore A."/>
            <person name="Cooke P."/>
            <person name="Costello M."/>
            <person name="D'Aco K."/>
            <person name="Daza R."/>
            <person name="De Haan G."/>
            <person name="DeGray S."/>
            <person name="DeMaso C."/>
            <person name="Dhargay N."/>
            <person name="Dooley K."/>
            <person name="Dooley E."/>
            <person name="Doricent M."/>
            <person name="Dorje P."/>
            <person name="Dorjee K."/>
            <person name="Dupes A."/>
            <person name="Elong R."/>
            <person name="Falk J."/>
            <person name="Farina A."/>
            <person name="Faro S."/>
            <person name="Ferguson D."/>
            <person name="Fisher S."/>
            <person name="Foley C.D."/>
            <person name="Franke A."/>
            <person name="Friedrich D."/>
            <person name="Gadbois L."/>
            <person name="Gearin G."/>
            <person name="Gearin C.R."/>
            <person name="Giannoukos G."/>
            <person name="Goode T."/>
            <person name="Graham J."/>
            <person name="Grandbois E."/>
            <person name="Grewal S."/>
            <person name="Gyaltsen K."/>
            <person name="Hafez N."/>
            <person name="Hagos B."/>
            <person name="Hall J."/>
            <person name="Henson C."/>
            <person name="Hollinger A."/>
            <person name="Honan T."/>
            <person name="Huard M.D."/>
            <person name="Hughes L."/>
            <person name="Hurhula B."/>
            <person name="Husby M.E."/>
            <person name="Kamat A."/>
            <person name="Kanga B."/>
            <person name="Kashin S."/>
            <person name="Khazanovich D."/>
            <person name="Kisner P."/>
            <person name="Lance K."/>
            <person name="Lara M."/>
            <person name="Lee W."/>
            <person name="Lennon N."/>
            <person name="Letendre F."/>
            <person name="LeVine R."/>
            <person name="Lipovsky A."/>
            <person name="Liu X."/>
            <person name="Liu J."/>
            <person name="Liu S."/>
            <person name="Lokyitsang T."/>
            <person name="Lokyitsang Y."/>
            <person name="Lubonja R."/>
            <person name="Lui A."/>
            <person name="MacDonald P."/>
            <person name="Magnisalis V."/>
            <person name="Maru K."/>
            <person name="Matthews C."/>
            <person name="McCusker W."/>
            <person name="McDonough S."/>
            <person name="Mehta T."/>
            <person name="Meldrim J."/>
            <person name="Meneus L."/>
            <person name="Mihai O."/>
            <person name="Mihalev A."/>
            <person name="Mihova T."/>
            <person name="Mittelman R."/>
            <person name="Mlenga V."/>
            <person name="Montmayeur A."/>
            <person name="Mulrain L."/>
            <person name="Navidi A."/>
            <person name="Naylor J."/>
            <person name="Negash T."/>
            <person name="Nguyen T."/>
            <person name="Nguyen N."/>
            <person name="Nicol R."/>
            <person name="Norbu C."/>
            <person name="Norbu N."/>
            <person name="Novod N."/>
            <person name="O'Neill B."/>
            <person name="Osman S."/>
            <person name="Markiewicz E."/>
            <person name="Oyono O.L."/>
            <person name="Patti C."/>
            <person name="Phunkhang P."/>
            <person name="Pierre F."/>
            <person name="Priest M."/>
            <person name="Raghuraman S."/>
            <person name="Rege F."/>
            <person name="Reyes R."/>
            <person name="Rise C."/>
            <person name="Rogov P."/>
            <person name="Ross K."/>
            <person name="Ryan E."/>
            <person name="Settipalli S."/>
            <person name="Shea T."/>
            <person name="Sherpa N."/>
            <person name="Shi L."/>
            <person name="Shih D."/>
            <person name="Sparrow T."/>
            <person name="Spaulding J."/>
            <person name="Stalker J."/>
            <person name="Stange-Thomann N."/>
            <person name="Stavropoulos S."/>
            <person name="Stone C."/>
            <person name="Strader C."/>
            <person name="Tesfaye S."/>
            <person name="Thomson T."/>
            <person name="Thoulutsang Y."/>
            <person name="Thoulutsang D."/>
            <person name="Topham K."/>
            <person name="Topping I."/>
            <person name="Tsamla T."/>
            <person name="Vassiliev H."/>
            <person name="Vo A."/>
            <person name="Wangchuk T."/>
            <person name="Wangdi T."/>
            <person name="Weiand M."/>
            <person name="Wilkinson J."/>
            <person name="Wilson A."/>
            <person name="Yadav S."/>
            <person name="Young G."/>
            <person name="Yu Q."/>
            <person name="Zembek L."/>
            <person name="Zhong D."/>
            <person name="Zimmer A."/>
            <person name="Zwirko Z."/>
            <person name="Jaffe D.B."/>
            <person name="Alvarez P."/>
            <person name="Brockman W."/>
            <person name="Butler J."/>
            <person name="Chin C."/>
            <person name="Gnerre S."/>
            <person name="Grabherr M."/>
            <person name="Kleber M."/>
            <person name="Mauceli E."/>
            <person name="MacCallum I."/>
        </authorList>
    </citation>
    <scope>NUCLEOTIDE SEQUENCE [LARGE SCALE GENOMIC DNA]</scope>
    <source>
        <strain evidence="13">Tucson 15010-1051.87</strain>
    </source>
</reference>
<evidence type="ECO:0000256" key="8">
    <source>
        <dbReference type="ARBA" id="ARBA00023180"/>
    </source>
</evidence>
<evidence type="ECO:0000259" key="11">
    <source>
        <dbReference type="Pfam" id="PF00060"/>
    </source>
</evidence>
<keyword evidence="4 9" id="KW-0812">Transmembrane</keyword>
<dbReference type="EMBL" id="CH940650">
    <property type="protein sequence ID" value="EDW67658.2"/>
    <property type="molecule type" value="Genomic_DNA"/>
</dbReference>
<dbReference type="PANTHER" id="PTHR42643:SF24">
    <property type="entry name" value="IONOTROPIC RECEPTOR 60A"/>
    <property type="match status" value="1"/>
</dbReference>
<evidence type="ECO:0000256" key="10">
    <source>
        <dbReference type="SAM" id="SignalP"/>
    </source>
</evidence>
<keyword evidence="3" id="KW-1003">Cell membrane</keyword>
<protein>
    <recommendedName>
        <fullName evidence="11">Ionotropic glutamate receptor C-terminal domain-containing protein</fullName>
    </recommendedName>
</protein>
<dbReference type="AlphaFoldDB" id="B4LWJ3"/>
<feature type="signal peptide" evidence="10">
    <location>
        <begin position="1"/>
        <end position="24"/>
    </location>
</feature>